<feature type="domain" description="DUF7975" evidence="1">
    <location>
        <begin position="1"/>
        <end position="129"/>
    </location>
</feature>
<dbReference type="GeneID" id="74941580"/>
<dbReference type="AlphaFoldDB" id="A0A9E7UC72"/>
<proteinExistence type="predicted"/>
<name>A0A9E7UC72_9EURY</name>
<dbReference type="KEGG" id="ssai:N0B31_04120"/>
<gene>
    <name evidence="2" type="ORF">N0B31_04120</name>
</gene>
<dbReference type="InterPro" id="IPR058281">
    <property type="entry name" value="DUF7975"/>
</dbReference>
<evidence type="ECO:0000313" key="2">
    <source>
        <dbReference type="EMBL" id="UWM55474.1"/>
    </source>
</evidence>
<reference evidence="2" key="1">
    <citation type="submission" date="2022-09" db="EMBL/GenBank/DDBJ databases">
        <title>Diverse halophilic archaea isolated from saline environments.</title>
        <authorList>
            <person name="Cui H.-L."/>
        </authorList>
    </citation>
    <scope>NUCLEOTIDE SEQUENCE</scope>
    <source>
        <strain evidence="2">ZS-35-S2</strain>
    </source>
</reference>
<accession>A0A9E7UC72</accession>
<protein>
    <recommendedName>
        <fullName evidence="1">DUF7975 domain-containing protein</fullName>
    </recommendedName>
</protein>
<dbReference type="Pfam" id="PF25930">
    <property type="entry name" value="DUF7975"/>
    <property type="match status" value="1"/>
</dbReference>
<evidence type="ECO:0000313" key="3">
    <source>
        <dbReference type="Proteomes" id="UP001057580"/>
    </source>
</evidence>
<evidence type="ECO:0000259" key="1">
    <source>
        <dbReference type="Pfam" id="PF25930"/>
    </source>
</evidence>
<keyword evidence="3" id="KW-1185">Reference proteome</keyword>
<dbReference type="RefSeq" id="WP_260594574.1">
    <property type="nucleotide sequence ID" value="NZ_CP104003.1"/>
</dbReference>
<sequence length="129" mass="14079">MTRFEATDPADRLGLAVDAVTAHRARSSDGVRFEGHPVAADGDSAAPVVEYTDRVLRLELDDAARERLDELLGSFPVFKLKQPETRKADAGVVYVSVIADAKHAAEFVDATFREVHGLGDGYELRVVRV</sequence>
<dbReference type="Proteomes" id="UP001057580">
    <property type="component" value="Chromosome"/>
</dbReference>
<organism evidence="2 3">
    <name type="scientific">Salinirubellus salinus</name>
    <dbReference type="NCBI Taxonomy" id="1364945"/>
    <lineage>
        <taxon>Archaea</taxon>
        <taxon>Methanobacteriati</taxon>
        <taxon>Methanobacteriota</taxon>
        <taxon>Stenosarchaea group</taxon>
        <taxon>Halobacteria</taxon>
        <taxon>Halobacteriales</taxon>
        <taxon>Natronomonadaceae</taxon>
        <taxon>Salinirubellus</taxon>
    </lineage>
</organism>
<dbReference type="EMBL" id="CP104003">
    <property type="protein sequence ID" value="UWM55474.1"/>
    <property type="molecule type" value="Genomic_DNA"/>
</dbReference>